<dbReference type="InterPro" id="IPR001594">
    <property type="entry name" value="Palmitoyltrfase_DHHC"/>
</dbReference>
<dbReference type="Proteomes" id="UP000030655">
    <property type="component" value="Unassembled WGS sequence"/>
</dbReference>
<comment type="similarity">
    <text evidence="10">Belongs to the DHHC palmitoyltransferase family.</text>
</comment>
<keyword evidence="2 10" id="KW-0808">Transferase</keyword>
<dbReference type="STRING" id="1288291.A0A059EZK3"/>
<feature type="domain" description="Palmitoyltransferase DHHC" evidence="11">
    <location>
        <begin position="79"/>
        <end position="203"/>
    </location>
</feature>
<dbReference type="EC" id="2.3.1.225" evidence="10"/>
<feature type="transmembrane region" description="Helical" evidence="10">
    <location>
        <begin position="163"/>
        <end position="195"/>
    </location>
</feature>
<feature type="transmembrane region" description="Helical" evidence="10">
    <location>
        <begin position="42"/>
        <end position="60"/>
    </location>
</feature>
<comment type="subcellular location">
    <subcellularLocation>
        <location evidence="1">Membrane</location>
        <topology evidence="1">Multi-pass membrane protein</topology>
    </subcellularLocation>
</comment>
<evidence type="ECO:0000256" key="6">
    <source>
        <dbReference type="ARBA" id="ARBA00023139"/>
    </source>
</evidence>
<dbReference type="InterPro" id="IPR039859">
    <property type="entry name" value="PFA4/ZDH16/20/ERF2-like"/>
</dbReference>
<keyword evidence="7" id="KW-0449">Lipoprotein</keyword>
<keyword evidence="4 10" id="KW-1133">Transmembrane helix</keyword>
<dbReference type="GO" id="GO:0019706">
    <property type="term" value="F:protein-cysteine S-palmitoyltransferase activity"/>
    <property type="evidence" value="ECO:0007669"/>
    <property type="project" value="UniProtKB-EC"/>
</dbReference>
<keyword evidence="13" id="KW-1185">Reference proteome</keyword>
<gene>
    <name evidence="12" type="ORF">H312_02299</name>
</gene>
<evidence type="ECO:0000256" key="5">
    <source>
        <dbReference type="ARBA" id="ARBA00023136"/>
    </source>
</evidence>
<evidence type="ECO:0000256" key="8">
    <source>
        <dbReference type="ARBA" id="ARBA00023315"/>
    </source>
</evidence>
<reference evidence="13" key="1">
    <citation type="submission" date="2013-02" db="EMBL/GenBank/DDBJ databases">
        <authorList>
            <consortium name="The Broad Institute Genome Sequencing Platform"/>
            <person name="Cuomo C."/>
            <person name="Becnel J."/>
            <person name="Sanscrainte N."/>
            <person name="Walker B."/>
            <person name="Young S.K."/>
            <person name="Zeng Q."/>
            <person name="Gargeya S."/>
            <person name="Fitzgerald M."/>
            <person name="Haas B."/>
            <person name="Abouelleil A."/>
            <person name="Alvarado L."/>
            <person name="Arachchi H.M."/>
            <person name="Berlin A.M."/>
            <person name="Chapman S.B."/>
            <person name="Dewar J."/>
            <person name="Goldberg J."/>
            <person name="Griggs A."/>
            <person name="Gujja S."/>
            <person name="Hansen M."/>
            <person name="Howarth C."/>
            <person name="Imamovic A."/>
            <person name="Larimer J."/>
            <person name="McCowan C."/>
            <person name="Murphy C."/>
            <person name="Neiman D."/>
            <person name="Pearson M."/>
            <person name="Priest M."/>
            <person name="Roberts A."/>
            <person name="Saif S."/>
            <person name="Shea T."/>
            <person name="Sisk P."/>
            <person name="Sykes S."/>
            <person name="Wortman J."/>
            <person name="Nusbaum C."/>
            <person name="Birren B."/>
        </authorList>
    </citation>
    <scope>NUCLEOTIDE SEQUENCE [LARGE SCALE GENOMIC DNA]</scope>
    <source>
        <strain evidence="13">PRA339</strain>
    </source>
</reference>
<feature type="transmembrane region" description="Helical" evidence="10">
    <location>
        <begin position="12"/>
        <end position="30"/>
    </location>
</feature>
<comment type="domain">
    <text evidence="10">The DHHC domain is required for palmitoyltransferase activity.</text>
</comment>
<keyword evidence="8 10" id="KW-0012">Acyltransferase</keyword>
<evidence type="ECO:0000256" key="9">
    <source>
        <dbReference type="ARBA" id="ARBA00048048"/>
    </source>
</evidence>
<dbReference type="PROSITE" id="PS50216">
    <property type="entry name" value="DHHC"/>
    <property type="match status" value="1"/>
</dbReference>
<reference evidence="12 13" key="2">
    <citation type="submission" date="2014-03" db="EMBL/GenBank/DDBJ databases">
        <title>The Genome Sequence of Anncaliia algerae insect isolate PRA339.</title>
        <authorList>
            <consortium name="The Broad Institute Genome Sequencing Platform"/>
            <consortium name="The Broad Institute Genome Sequencing Center for Infectious Disease"/>
            <person name="Cuomo C."/>
            <person name="Becnel J."/>
            <person name="Sanscrainte N."/>
            <person name="Walker B."/>
            <person name="Young S.K."/>
            <person name="Zeng Q."/>
            <person name="Gargeya S."/>
            <person name="Fitzgerald M."/>
            <person name="Haas B."/>
            <person name="Abouelleil A."/>
            <person name="Alvarado L."/>
            <person name="Arachchi H.M."/>
            <person name="Berlin A.M."/>
            <person name="Chapman S.B."/>
            <person name="Dewar J."/>
            <person name="Goldberg J."/>
            <person name="Griggs A."/>
            <person name="Gujja S."/>
            <person name="Hansen M."/>
            <person name="Howarth C."/>
            <person name="Imamovic A."/>
            <person name="Larimer J."/>
            <person name="McCowan C."/>
            <person name="Murphy C."/>
            <person name="Neiman D."/>
            <person name="Pearson M."/>
            <person name="Priest M."/>
            <person name="Roberts A."/>
            <person name="Saif S."/>
            <person name="Shea T."/>
            <person name="Sisk P."/>
            <person name="Sykes S."/>
            <person name="Wortman J."/>
            <person name="Nusbaum C."/>
            <person name="Birren B."/>
        </authorList>
    </citation>
    <scope>NUCLEOTIDE SEQUENCE [LARGE SCALE GENOMIC DNA]</scope>
    <source>
        <strain evidence="12 13">PRA339</strain>
    </source>
</reference>
<name>A0A059EZK3_9MICR</name>
<organism evidence="12 13">
    <name type="scientific">Anncaliia algerae PRA339</name>
    <dbReference type="NCBI Taxonomy" id="1288291"/>
    <lineage>
        <taxon>Eukaryota</taxon>
        <taxon>Fungi</taxon>
        <taxon>Fungi incertae sedis</taxon>
        <taxon>Microsporidia</taxon>
        <taxon>Tubulinosematoidea</taxon>
        <taxon>Tubulinosematidae</taxon>
        <taxon>Anncaliia</taxon>
    </lineage>
</organism>
<keyword evidence="3 10" id="KW-0812">Transmembrane</keyword>
<dbReference type="HOGENOM" id="CLU_027721_6_1_1"/>
<evidence type="ECO:0000313" key="13">
    <source>
        <dbReference type="Proteomes" id="UP000030655"/>
    </source>
</evidence>
<dbReference type="EMBL" id="KK365189">
    <property type="protein sequence ID" value="KCZ80297.1"/>
    <property type="molecule type" value="Genomic_DNA"/>
</dbReference>
<dbReference type="PANTHER" id="PTHR12246">
    <property type="entry name" value="PALMITOYLTRANSFERASE ZDHHC16"/>
    <property type="match status" value="1"/>
</dbReference>
<protein>
    <recommendedName>
        <fullName evidence="10">Palmitoyltransferase</fullName>
        <ecNumber evidence="10">2.3.1.225</ecNumber>
    </recommendedName>
</protein>
<dbReference type="GO" id="GO:0016020">
    <property type="term" value="C:membrane"/>
    <property type="evidence" value="ECO:0007669"/>
    <property type="project" value="UniProtKB-SubCell"/>
</dbReference>
<dbReference type="Pfam" id="PF01529">
    <property type="entry name" value="DHHC"/>
    <property type="match status" value="1"/>
</dbReference>
<keyword evidence="5 10" id="KW-0472">Membrane</keyword>
<evidence type="ECO:0000256" key="4">
    <source>
        <dbReference type="ARBA" id="ARBA00022989"/>
    </source>
</evidence>
<sequence>MNRRNYEDIIKSSINYSLITVLFFTTIAITLKSPENIKFKNILVITFCTTTCLSVLYLILTTFNTGYIPYVNDPLEYREKNDRYCTKCKLFKPERAHHCRRCNRCIKKMDHHCPWVGRCVNNDNLAHFIRFLFFVSLSSFISSMIYFFFIYAFLKKNSILNNFIFLSLISFHFVLTLLISIFTCTLFVFNLLLLLRNITFIEKSILFDIERIGVLLKKNPYDFGKFRNLVNLLGKPYFFFLFGENVGNGTDFEKKFESEPWPPVKIPRWYNYEIDV</sequence>
<evidence type="ECO:0000256" key="10">
    <source>
        <dbReference type="RuleBase" id="RU079119"/>
    </source>
</evidence>
<accession>A0A059EZK3</accession>
<dbReference type="VEuPathDB" id="MicrosporidiaDB:H312_02299"/>
<proteinExistence type="inferred from homology"/>
<evidence type="ECO:0000259" key="11">
    <source>
        <dbReference type="Pfam" id="PF01529"/>
    </source>
</evidence>
<keyword evidence="6" id="KW-0564">Palmitate</keyword>
<evidence type="ECO:0000256" key="3">
    <source>
        <dbReference type="ARBA" id="ARBA00022692"/>
    </source>
</evidence>
<feature type="transmembrane region" description="Helical" evidence="10">
    <location>
        <begin position="131"/>
        <end position="151"/>
    </location>
</feature>
<dbReference type="AlphaFoldDB" id="A0A059EZK3"/>
<evidence type="ECO:0000256" key="2">
    <source>
        <dbReference type="ARBA" id="ARBA00022679"/>
    </source>
</evidence>
<evidence type="ECO:0000256" key="1">
    <source>
        <dbReference type="ARBA" id="ARBA00004141"/>
    </source>
</evidence>
<dbReference type="OrthoDB" id="331948at2759"/>
<evidence type="ECO:0000313" key="12">
    <source>
        <dbReference type="EMBL" id="KCZ80297.1"/>
    </source>
</evidence>
<evidence type="ECO:0000256" key="7">
    <source>
        <dbReference type="ARBA" id="ARBA00023288"/>
    </source>
</evidence>
<comment type="catalytic activity">
    <reaction evidence="9 10">
        <text>L-cysteinyl-[protein] + hexadecanoyl-CoA = S-hexadecanoyl-L-cysteinyl-[protein] + CoA</text>
        <dbReference type="Rhea" id="RHEA:36683"/>
        <dbReference type="Rhea" id="RHEA-COMP:10131"/>
        <dbReference type="Rhea" id="RHEA-COMP:11032"/>
        <dbReference type="ChEBI" id="CHEBI:29950"/>
        <dbReference type="ChEBI" id="CHEBI:57287"/>
        <dbReference type="ChEBI" id="CHEBI:57379"/>
        <dbReference type="ChEBI" id="CHEBI:74151"/>
        <dbReference type="EC" id="2.3.1.225"/>
    </reaction>
</comment>